<sequence>MLVSLTGTITDAVGVVIASILGSFIGKHMSDRYKGILIAMLGFIALAVGIESFCSYMPKSKYAVLFIIAMILGTVLGTWWNLDGKVNKLAGKGSEGLARSIVTECTLSCLGALPIVGAIMAATSHNFTFLFVNASLDFVMVMILAAADGIGMIVCAPIIFVYQFLIILVATFARDWLSTPFITEIAMLGGLMVASSGLSLMGIKDLKTTNQMPALLVPIVFFACKAIFHF</sequence>
<protein>
    <recommendedName>
        <fullName evidence="4">DUF554 domain-containing protein</fullName>
    </recommendedName>
</protein>
<dbReference type="EMBL" id="GG698803">
    <property type="protein sequence ID" value="EEU30264.1"/>
    <property type="molecule type" value="Genomic_DNA"/>
</dbReference>
<keyword evidence="3" id="KW-1185">Reference proteome</keyword>
<evidence type="ECO:0008006" key="4">
    <source>
        <dbReference type="Google" id="ProtNLM"/>
    </source>
</evidence>
<accession>C7XV98</accession>
<name>C7XV98_9LACO</name>
<feature type="transmembrane region" description="Helical" evidence="1">
    <location>
        <begin position="101"/>
        <end position="121"/>
    </location>
</feature>
<organism evidence="2 3">
    <name type="scientific">Limosilactobacillus coleohominis 101-4-CHN</name>
    <dbReference type="NCBI Taxonomy" id="575594"/>
    <lineage>
        <taxon>Bacteria</taxon>
        <taxon>Bacillati</taxon>
        <taxon>Bacillota</taxon>
        <taxon>Bacilli</taxon>
        <taxon>Lactobacillales</taxon>
        <taxon>Lactobacillaceae</taxon>
        <taxon>Limosilactobacillus</taxon>
    </lineage>
</organism>
<dbReference type="SUPFAM" id="SSF103473">
    <property type="entry name" value="MFS general substrate transporter"/>
    <property type="match status" value="1"/>
</dbReference>
<dbReference type="PANTHER" id="PTHR36111">
    <property type="entry name" value="INNER MEMBRANE PROTEIN-RELATED"/>
    <property type="match status" value="1"/>
</dbReference>
<keyword evidence="1" id="KW-0472">Membrane</keyword>
<dbReference type="HOGENOM" id="CLU_091659_0_0_9"/>
<proteinExistence type="predicted"/>
<dbReference type="STRING" id="575594.HMPREF0501_00642"/>
<keyword evidence="1" id="KW-1133">Transmembrane helix</keyword>
<reference evidence="2 3" key="1">
    <citation type="submission" date="2009-06" db="EMBL/GenBank/DDBJ databases">
        <title>The Genome Sequence of Lactobacillus coleohominis strain 101-4-CHN.</title>
        <authorList>
            <consortium name="The Broad Institute Genome Sequencing Platform"/>
            <person name="Ward D."/>
            <person name="Young S.K."/>
            <person name="Zeng Q."/>
            <person name="Koehrsen M."/>
            <person name="Alvarado L."/>
            <person name="Berlin A."/>
            <person name="Borenstein D."/>
            <person name="Chen Z."/>
            <person name="Engels R."/>
            <person name="Freedman E."/>
            <person name="Gellesch M."/>
            <person name="Goldberg J."/>
            <person name="Griggs A."/>
            <person name="Gujja S."/>
            <person name="Heiman D."/>
            <person name="Hepburn T."/>
            <person name="Howarth C."/>
            <person name="Jen D."/>
            <person name="Larson L."/>
            <person name="Lewis B."/>
            <person name="Mehta T."/>
            <person name="Park D."/>
            <person name="Pearson M."/>
            <person name="Roberts A."/>
            <person name="Saif S."/>
            <person name="Shea T."/>
            <person name="Shenoy N."/>
            <person name="Sisk P."/>
            <person name="Stolte C."/>
            <person name="Sykes S."/>
            <person name="Walk T."/>
            <person name="White J."/>
            <person name="Yandava C."/>
            <person name="Liu Y."/>
            <person name="Xu Q."/>
            <person name="Lander E."/>
            <person name="Nusbaum C."/>
            <person name="Galagan J."/>
            <person name="Birren B."/>
        </authorList>
    </citation>
    <scope>NUCLEOTIDE SEQUENCE [LARGE SCALE GENOMIC DNA]</scope>
    <source>
        <strain evidence="2 3">101-4-CHN</strain>
    </source>
</reference>
<evidence type="ECO:0000313" key="2">
    <source>
        <dbReference type="EMBL" id="EEU30264.1"/>
    </source>
</evidence>
<gene>
    <name evidence="2" type="ORF">HMPREF0501_00642</name>
</gene>
<dbReference type="OrthoDB" id="9797976at2"/>
<dbReference type="InterPro" id="IPR007563">
    <property type="entry name" value="DUF554"/>
</dbReference>
<feature type="transmembrane region" description="Helical" evidence="1">
    <location>
        <begin position="6"/>
        <end position="26"/>
    </location>
</feature>
<dbReference type="InterPro" id="IPR036259">
    <property type="entry name" value="MFS_trans_sf"/>
</dbReference>
<evidence type="ECO:0000256" key="1">
    <source>
        <dbReference type="SAM" id="Phobius"/>
    </source>
</evidence>
<keyword evidence="1" id="KW-0812">Transmembrane</keyword>
<dbReference type="RefSeq" id="WP_006916441.1">
    <property type="nucleotide sequence ID" value="NZ_GG698803.1"/>
</dbReference>
<feature type="transmembrane region" description="Helical" evidence="1">
    <location>
        <begin position="62"/>
        <end position="80"/>
    </location>
</feature>
<feature type="transmembrane region" description="Helical" evidence="1">
    <location>
        <begin position="185"/>
        <end position="203"/>
    </location>
</feature>
<dbReference type="Pfam" id="PF04474">
    <property type="entry name" value="DUF554"/>
    <property type="match status" value="1"/>
</dbReference>
<evidence type="ECO:0000313" key="3">
    <source>
        <dbReference type="Proteomes" id="UP000003987"/>
    </source>
</evidence>
<feature type="transmembrane region" description="Helical" evidence="1">
    <location>
        <begin position="153"/>
        <end position="173"/>
    </location>
</feature>
<dbReference type="Proteomes" id="UP000003987">
    <property type="component" value="Unassembled WGS sequence"/>
</dbReference>
<feature type="transmembrane region" description="Helical" evidence="1">
    <location>
        <begin position="127"/>
        <end position="146"/>
    </location>
</feature>
<dbReference type="AlphaFoldDB" id="C7XV98"/>
<dbReference type="PANTHER" id="PTHR36111:SF2">
    <property type="entry name" value="INNER MEMBRANE PROTEIN"/>
    <property type="match status" value="1"/>
</dbReference>
<dbReference type="eggNOG" id="COG1811">
    <property type="taxonomic scope" value="Bacteria"/>
</dbReference>
<feature type="transmembrane region" description="Helical" evidence="1">
    <location>
        <begin position="33"/>
        <end position="50"/>
    </location>
</feature>